<dbReference type="Proteomes" id="UP001500840">
    <property type="component" value="Unassembled WGS sequence"/>
</dbReference>
<dbReference type="SUPFAM" id="SSF52172">
    <property type="entry name" value="CheY-like"/>
    <property type="match status" value="1"/>
</dbReference>
<dbReference type="PANTHER" id="PTHR33525:SF3">
    <property type="entry name" value="RIBONUCLEASE Y"/>
    <property type="match status" value="1"/>
</dbReference>
<keyword evidence="6" id="KW-1185">Reference proteome</keyword>
<evidence type="ECO:0000313" key="6">
    <source>
        <dbReference type="Proteomes" id="UP001500840"/>
    </source>
</evidence>
<comment type="caution">
    <text evidence="5">The sequence shown here is derived from an EMBL/GenBank/DDBJ whole genome shotgun (WGS) entry which is preliminary data.</text>
</comment>
<dbReference type="InterPro" id="IPR011006">
    <property type="entry name" value="CheY-like_superfamily"/>
</dbReference>
<feature type="region of interest" description="Disordered" evidence="2">
    <location>
        <begin position="132"/>
        <end position="163"/>
    </location>
</feature>
<evidence type="ECO:0000313" key="5">
    <source>
        <dbReference type="EMBL" id="GAA4445675.1"/>
    </source>
</evidence>
<evidence type="ECO:0000256" key="2">
    <source>
        <dbReference type="SAM" id="MobiDB-lite"/>
    </source>
</evidence>
<dbReference type="Gene3D" id="3.40.50.2300">
    <property type="match status" value="1"/>
</dbReference>
<dbReference type="PANTHER" id="PTHR33525">
    <property type="match status" value="1"/>
</dbReference>
<reference evidence="6" key="1">
    <citation type="journal article" date="2019" name="Int. J. Syst. Evol. Microbiol.">
        <title>The Global Catalogue of Microorganisms (GCM) 10K type strain sequencing project: providing services to taxonomists for standard genome sequencing and annotation.</title>
        <authorList>
            <consortium name="The Broad Institute Genomics Platform"/>
            <consortium name="The Broad Institute Genome Sequencing Center for Infectious Disease"/>
            <person name="Wu L."/>
            <person name="Ma J."/>
        </authorList>
    </citation>
    <scope>NUCLEOTIDE SEQUENCE [LARGE SCALE GENOMIC DNA]</scope>
    <source>
        <strain evidence="6">JCM 17759</strain>
    </source>
</reference>
<dbReference type="PROSITE" id="PS51833">
    <property type="entry name" value="HDOD"/>
    <property type="match status" value="1"/>
</dbReference>
<dbReference type="CDD" id="cd00156">
    <property type="entry name" value="REC"/>
    <property type="match status" value="1"/>
</dbReference>
<feature type="domain" description="HDOD" evidence="4">
    <location>
        <begin position="181"/>
        <end position="377"/>
    </location>
</feature>
<name>A0ABP8M728_9BACT</name>
<gene>
    <name evidence="5" type="ORF">GCM10023156_05580</name>
</gene>
<evidence type="ECO:0000259" key="3">
    <source>
        <dbReference type="PROSITE" id="PS50110"/>
    </source>
</evidence>
<dbReference type="Pfam" id="PF08668">
    <property type="entry name" value="HDOD"/>
    <property type="match status" value="1"/>
</dbReference>
<feature type="modified residue" description="4-aspartylphosphate" evidence="1">
    <location>
        <position position="56"/>
    </location>
</feature>
<keyword evidence="1" id="KW-0597">Phosphoprotein</keyword>
<dbReference type="SMART" id="SM00448">
    <property type="entry name" value="REC"/>
    <property type="match status" value="1"/>
</dbReference>
<dbReference type="SUPFAM" id="SSF109604">
    <property type="entry name" value="HD-domain/PDEase-like"/>
    <property type="match status" value="1"/>
</dbReference>
<evidence type="ECO:0000259" key="4">
    <source>
        <dbReference type="PROSITE" id="PS51833"/>
    </source>
</evidence>
<sequence length="564" mass="62474">MEQPEFLAMVVDDEEIPRQMLEFALASEGFRCLGAGDGAQALAMLESKAFDLVVTDIRMPNMHGHALVVQLLELEHPPVIAVHTSVVEPRIVKDLMLRGVDDIVFKPTDYKAFAAKMKMLVSRRRIAVAKAKSQSELSGKSHGPAADEKARDQPTAASSTDALELPDSISINDKLDDVFAALPMSPTSIEIYQLTLDNEVETREIVARIEREPFLAAEILRLGNSSHYNPSGQRISDLVLIVNRIGRRRIGELALGASACNTLKERRFSGLDAEMLWRRSTAASIAAQILGDQRERSETAGLVLGAVMHLQGRVGLCSEFPEEYEIMTAVAKQTEGSLSEIERRIFGITQSKTMSQLLGRWNIPSEISWPLSELESSYAQIAKLEPKRRDQVESIRLAVLVGWIAAGDWEPWDVVEFPSSESIQRLNFHSITSVIDATRRELGRIASLSEHSPRGTRETKRVGYMRVLTHGFDFFAEMLPSLGLAPVYSSPESQPWVIVNAIGAGASQVNLNGFDRNQTVVVCEEAALHHWDAFRNTIKLGETHGRFERICQGPDVASRQRVSG</sequence>
<evidence type="ECO:0000256" key="1">
    <source>
        <dbReference type="PROSITE-ProRule" id="PRU00169"/>
    </source>
</evidence>
<dbReference type="InterPro" id="IPR013976">
    <property type="entry name" value="HDOD"/>
</dbReference>
<organism evidence="5 6">
    <name type="scientific">Novipirellula rosea</name>
    <dbReference type="NCBI Taxonomy" id="1031540"/>
    <lineage>
        <taxon>Bacteria</taxon>
        <taxon>Pseudomonadati</taxon>
        <taxon>Planctomycetota</taxon>
        <taxon>Planctomycetia</taxon>
        <taxon>Pirellulales</taxon>
        <taxon>Pirellulaceae</taxon>
        <taxon>Novipirellula</taxon>
    </lineage>
</organism>
<proteinExistence type="predicted"/>
<accession>A0ABP8M728</accession>
<dbReference type="PROSITE" id="PS50110">
    <property type="entry name" value="RESPONSE_REGULATORY"/>
    <property type="match status" value="1"/>
</dbReference>
<dbReference type="InterPro" id="IPR001789">
    <property type="entry name" value="Sig_transdc_resp-reg_receiver"/>
</dbReference>
<dbReference type="RefSeq" id="WP_345319189.1">
    <property type="nucleotide sequence ID" value="NZ_BAABGA010000008.1"/>
</dbReference>
<dbReference type="EMBL" id="BAABGA010000008">
    <property type="protein sequence ID" value="GAA4445675.1"/>
    <property type="molecule type" value="Genomic_DNA"/>
</dbReference>
<feature type="domain" description="Response regulatory" evidence="3">
    <location>
        <begin position="7"/>
        <end position="121"/>
    </location>
</feature>
<dbReference type="InterPro" id="IPR052340">
    <property type="entry name" value="RNase_Y/CdgJ"/>
</dbReference>
<protein>
    <submittedName>
        <fullName evidence="5">Uncharacterized protein</fullName>
    </submittedName>
</protein>
<dbReference type="Gene3D" id="1.10.3210.10">
    <property type="entry name" value="Hypothetical protein af1432"/>
    <property type="match status" value="1"/>
</dbReference>
<dbReference type="Pfam" id="PF00072">
    <property type="entry name" value="Response_reg"/>
    <property type="match status" value="1"/>
</dbReference>